<dbReference type="PANTHER" id="PTHR15571">
    <property type="entry name" value="GEM-ASSOCIATED PROTEIN 4"/>
    <property type="match status" value="1"/>
</dbReference>
<evidence type="ECO:0000313" key="1">
    <source>
        <dbReference type="EMBL" id="CAJ0944705.1"/>
    </source>
</evidence>
<reference evidence="1" key="1">
    <citation type="submission" date="2023-07" db="EMBL/GenBank/DDBJ databases">
        <authorList>
            <person name="Stuckert A."/>
        </authorList>
    </citation>
    <scope>NUCLEOTIDE SEQUENCE</scope>
</reference>
<proteinExistence type="predicted"/>
<dbReference type="EMBL" id="CAUEEQ010022897">
    <property type="protein sequence ID" value="CAJ0944705.1"/>
    <property type="molecule type" value="Genomic_DNA"/>
</dbReference>
<keyword evidence="2" id="KW-1185">Reference proteome</keyword>
<protein>
    <recommendedName>
        <fullName evidence="3">Gem-associated protein 4</fullName>
    </recommendedName>
</protein>
<evidence type="ECO:0000313" key="2">
    <source>
        <dbReference type="Proteomes" id="UP001176940"/>
    </source>
</evidence>
<name>A0ABN9LQ89_9NEOB</name>
<organism evidence="1 2">
    <name type="scientific">Ranitomeya imitator</name>
    <name type="common">mimic poison frog</name>
    <dbReference type="NCBI Taxonomy" id="111125"/>
    <lineage>
        <taxon>Eukaryota</taxon>
        <taxon>Metazoa</taxon>
        <taxon>Chordata</taxon>
        <taxon>Craniata</taxon>
        <taxon>Vertebrata</taxon>
        <taxon>Euteleostomi</taxon>
        <taxon>Amphibia</taxon>
        <taxon>Batrachia</taxon>
        <taxon>Anura</taxon>
        <taxon>Neobatrachia</taxon>
        <taxon>Hyloidea</taxon>
        <taxon>Dendrobatidae</taxon>
        <taxon>Dendrobatinae</taxon>
        <taxon>Ranitomeya</taxon>
    </lineage>
</organism>
<evidence type="ECO:0008006" key="3">
    <source>
        <dbReference type="Google" id="ProtNLM"/>
    </source>
</evidence>
<dbReference type="InterPro" id="IPR033265">
    <property type="entry name" value="GEMIN4"/>
</dbReference>
<accession>A0ABN9LQ89</accession>
<comment type="caution">
    <text evidence="1">The sequence shown here is derived from an EMBL/GenBank/DDBJ whole genome shotgun (WGS) entry which is preliminary data.</text>
</comment>
<dbReference type="PANTHER" id="PTHR15571:SF2">
    <property type="entry name" value="GEM-ASSOCIATED PROTEIN 4"/>
    <property type="match status" value="1"/>
</dbReference>
<sequence>MTVTSRLVLAAHQPWDWTRSCRLQWSGPGSVARSERKAAEGRWNICEQTVVLQGALLLAEKLTLEKTLLKIKKAEWPYVEKPITNALKEISSGTWSQSHEWRKKVIAIFWAKVLSCQAQHSLEGDFDIDRRWKEDVFFPVENMIPKMNHTVLFEVLKATKAADVFAELLLALPTNFWMEEALLMLNHVCDETSIEDVTFFLDVWWEIMKNNKNSKDEIVKTFSAIACQYLTKTNDEVSQSSKRFKSDPEQCLPPPDNILSVFLEGLPKIMQSIDNSKLKCYSIANLADMLCSSAFLEKGSNDLPIRLYLEKLVAILCFDNTKVKDDRTPKSLQEMIREAERIVQSGTIASRFRLIGAAQHIGLQILKDLLLHWGEELHNYMNNGDKISYECFRMNGSLASLHKNLVPLASSETFPQEHRGNALELSSCISNLLEKATNIPTMCKMNDVDMMATVAKNIIDYKMCRYKEICSEFASEITWAFSSEWVNCLKTNRESFLEPDLILKLLETVVKATYEQNNINIVEIRNATAIILDLFCELSLAQMDDVLMRVLNTWGEKGLSQCMSAFTSNFQEELNMTFNQISQNVTDCSTVSRVARLALLYPEYVISKSCHFAVSNLGAHVFLAKILTSLPALSFRVSNNAGPSVSLLSHCLMETCWGKLSADKEERQFLYLLGYLMNPSETTGDNVSLLQPAEVVRTFVLPYILDECVHVELCLHILHKALNVENPLDVSGKHWVLSCSPFPLIMSLCKILHSFSRCWQQSDKPYCLTLGTKELIIEILTQICTLTLPEAENGIETWGKSLFWLHRKMEHLDWVVRLRIKPVFGEHFKNEAPASLFEVCKLSENEWTSLNLPEYGPGTGLFAWMECCCISREMKDFMLSVLCVNTEDPEEVNLFSKGFLVAMVQVLPWCSSTECKLLSQVVMSLLNRQLLHVPYSLEYVQFMPLLNLRPFAYDLQFSVLLLRGFQLLCSSSCSNWLTIDGQKHLARLYSVCISDMLDTVKQQLAENNLEMQKEANQVQEVLFIYSQVFCHVLHIIAMMPENTCEPLFFLSLEILTQYENLKTNDTSKNRLLRQANERHFLKSITENVSNEDHRATLMQKINKL</sequence>
<gene>
    <name evidence="1" type="ORF">RIMI_LOCUS10547356</name>
</gene>
<dbReference type="Proteomes" id="UP001176940">
    <property type="component" value="Unassembled WGS sequence"/>
</dbReference>